<name>A0A844XPQ6_9SPHN</name>
<keyword evidence="2" id="KW-1185">Reference proteome</keyword>
<evidence type="ECO:0000313" key="2">
    <source>
        <dbReference type="Proteomes" id="UP000448199"/>
    </source>
</evidence>
<sequence length="325" mass="35316">MADAPNSQTRYGIVPYSHTVNVGRSLVNRDILLEQEFVGENCNGWGCWTTSKTVHVNQENWGSYSGNSGSNREHFRNSGEACIEERPSIGEAATPVEILDTITRADIDTRAGNAADTELQFGRYSPRSHTRRSATTSGGVTFYNIRNNWVQMGCPAESTRLQTYSDEFAFNTAISSATSRVTGGTYHDIGMLWGARFISRTGFYAGDNPTEIGIIPVNQHIVFMTDGELDTGGTLYSAHGIEDLQGRTQGWGSQDAKHLARFSDACSVAKSMGITIWVIALDVGSTSDIEPCATSGDHFFISDGSDLEEVFAAIGQGIGNLRLTR</sequence>
<dbReference type="InterPro" id="IPR036465">
    <property type="entry name" value="vWFA_dom_sf"/>
</dbReference>
<reference evidence="1 2" key="1">
    <citation type="submission" date="2019-12" db="EMBL/GenBank/DDBJ databases">
        <title>Genomic-based taxomic classification of the family Erythrobacteraceae.</title>
        <authorList>
            <person name="Xu L."/>
        </authorList>
    </citation>
    <scope>NUCLEOTIDE SEQUENCE [LARGE SCALE GENOMIC DNA]</scope>
    <source>
        <strain evidence="1 2">DSM 17792</strain>
    </source>
</reference>
<protein>
    <recommendedName>
        <fullName evidence="3">VWFA domain-containing protein</fullName>
    </recommendedName>
</protein>
<dbReference type="OrthoDB" id="7522752at2"/>
<organism evidence="1 2">
    <name type="scientific">Qipengyuania vulgaris</name>
    <dbReference type="NCBI Taxonomy" id="291985"/>
    <lineage>
        <taxon>Bacteria</taxon>
        <taxon>Pseudomonadati</taxon>
        <taxon>Pseudomonadota</taxon>
        <taxon>Alphaproteobacteria</taxon>
        <taxon>Sphingomonadales</taxon>
        <taxon>Erythrobacteraceae</taxon>
        <taxon>Qipengyuania</taxon>
    </lineage>
</organism>
<dbReference type="Gene3D" id="3.40.50.410">
    <property type="entry name" value="von Willebrand factor, type A domain"/>
    <property type="match status" value="1"/>
</dbReference>
<evidence type="ECO:0000313" key="1">
    <source>
        <dbReference type="EMBL" id="MXO47042.1"/>
    </source>
</evidence>
<gene>
    <name evidence="1" type="ORF">GRI69_02040</name>
</gene>
<dbReference type="RefSeq" id="WP_160726644.1">
    <property type="nucleotide sequence ID" value="NZ_WTYC01000001.1"/>
</dbReference>
<evidence type="ECO:0008006" key="3">
    <source>
        <dbReference type="Google" id="ProtNLM"/>
    </source>
</evidence>
<dbReference type="EMBL" id="WTYC01000001">
    <property type="protein sequence ID" value="MXO47042.1"/>
    <property type="molecule type" value="Genomic_DNA"/>
</dbReference>
<dbReference type="Proteomes" id="UP000448199">
    <property type="component" value="Unassembled WGS sequence"/>
</dbReference>
<comment type="caution">
    <text evidence="1">The sequence shown here is derived from an EMBL/GenBank/DDBJ whole genome shotgun (WGS) entry which is preliminary data.</text>
</comment>
<proteinExistence type="predicted"/>
<accession>A0A844XPQ6</accession>
<dbReference type="SUPFAM" id="SSF53300">
    <property type="entry name" value="vWA-like"/>
    <property type="match status" value="1"/>
</dbReference>
<dbReference type="AlphaFoldDB" id="A0A844XPQ6"/>